<dbReference type="AlphaFoldDB" id="A0A6C0ASU5"/>
<evidence type="ECO:0000256" key="1">
    <source>
        <dbReference type="SAM" id="MobiDB-lite"/>
    </source>
</evidence>
<evidence type="ECO:0000313" key="2">
    <source>
        <dbReference type="EMBL" id="QHS82979.1"/>
    </source>
</evidence>
<organism evidence="2">
    <name type="scientific">viral metagenome</name>
    <dbReference type="NCBI Taxonomy" id="1070528"/>
    <lineage>
        <taxon>unclassified sequences</taxon>
        <taxon>metagenomes</taxon>
        <taxon>organismal metagenomes</taxon>
    </lineage>
</organism>
<dbReference type="EMBL" id="MN740864">
    <property type="protein sequence ID" value="QHS82979.1"/>
    <property type="molecule type" value="Genomic_DNA"/>
</dbReference>
<sequence length="641" mass="70305">MNKCTPTVIFHCSAAPPASRGTTHLTPAAVMVLTFQKQRTLVNKQGRAGRDPLAFRGRRFKALPQPTGKVRDVSDLSIPSANVLRSLLTGSVRWQYLDEGTGELVTLYNADNSLNDVATRGQQRRVDYADRTRDAQRRRTALYKTPKRVDTMEFLDDLTLPSEHITPAERYRLAVKQRDYNTYLKYANNPYGAARDYVSDGLRLEEGQVPQRFQLQATRRDPSPRAQLRDKRAAQRSQDARARQDTIMALPIPEDQAAELRYADKNSFGVYSTKVTNRNMAKLVKRGIADYAHVREVHGDVLNPAYAEMGLDPQPARRAELGARVERSHVDARGVVVDAHYAPRAAASWKKDDSMAIAAGHVDASHVARGAAADDALGRAAHPRTTQRRVEQGMAPGYSALHAGALRAAVGDAAYSATPGVPRKDDDAPSVSETARRHVNPDVVAGCTAVDGAPLDVAMQRGQERGLRHERLHPDASLARGVNAYDPVQAPERGLERGMRVDGAAAVDSAALHPAAAPREYGAATQARAEQGFRASSGVLHAPSMDAGVTGADNVHVPRAKPHMRDDMHLQRAASMREMPRLSFQYSSMFREKPVVDELPTLQSAQVTRSAPMDTPHYAKEALLLPSEPPRPRTWDVLSLS</sequence>
<feature type="region of interest" description="Disordered" evidence="1">
    <location>
        <begin position="217"/>
        <end position="242"/>
    </location>
</feature>
<name>A0A6C0ASU5_9ZZZZ</name>
<accession>A0A6C0ASU5</accession>
<feature type="region of interest" description="Disordered" evidence="1">
    <location>
        <begin position="417"/>
        <end position="439"/>
    </location>
</feature>
<feature type="compositionally biased region" description="Basic and acidic residues" evidence="1">
    <location>
        <begin position="218"/>
        <end position="242"/>
    </location>
</feature>
<protein>
    <submittedName>
        <fullName evidence="2">Uncharacterized protein</fullName>
    </submittedName>
</protein>
<proteinExistence type="predicted"/>
<reference evidence="2" key="1">
    <citation type="journal article" date="2020" name="Nature">
        <title>Giant virus diversity and host interactions through global metagenomics.</title>
        <authorList>
            <person name="Schulz F."/>
            <person name="Roux S."/>
            <person name="Paez-Espino D."/>
            <person name="Jungbluth S."/>
            <person name="Walsh D.A."/>
            <person name="Denef V.J."/>
            <person name="McMahon K.D."/>
            <person name="Konstantinidis K.T."/>
            <person name="Eloe-Fadrosh E.A."/>
            <person name="Kyrpides N.C."/>
            <person name="Woyke T."/>
        </authorList>
    </citation>
    <scope>NUCLEOTIDE SEQUENCE</scope>
    <source>
        <strain evidence="2">GVMAG-S-1103017-74</strain>
    </source>
</reference>